<comment type="caution">
    <text evidence="1">The sequence shown here is derived from an EMBL/GenBank/DDBJ whole genome shotgun (WGS) entry which is preliminary data.</text>
</comment>
<feature type="non-terminal residue" evidence="1">
    <location>
        <position position="20"/>
    </location>
</feature>
<accession>A0A5J4PTL6</accession>
<sequence>MTLEEAQKQVDNWIKTYGVR</sequence>
<name>A0A5J4PTL6_9ZZZZ</name>
<evidence type="ECO:0008006" key="2">
    <source>
        <dbReference type="Google" id="ProtNLM"/>
    </source>
</evidence>
<protein>
    <recommendedName>
        <fullName evidence="2">Pyrophosphatase</fullName>
    </recommendedName>
</protein>
<dbReference type="EMBL" id="SNRY01006677">
    <property type="protein sequence ID" value="KAA6312059.1"/>
    <property type="molecule type" value="Genomic_DNA"/>
</dbReference>
<reference evidence="1" key="1">
    <citation type="submission" date="2019-03" db="EMBL/GenBank/DDBJ databases">
        <title>Single cell metagenomics reveals metabolic interactions within the superorganism composed of flagellate Streblomastix strix and complex community of Bacteroidetes bacteria on its surface.</title>
        <authorList>
            <person name="Treitli S.C."/>
            <person name="Kolisko M."/>
            <person name="Husnik F."/>
            <person name="Keeling P."/>
            <person name="Hampl V."/>
        </authorList>
    </citation>
    <scope>NUCLEOTIDE SEQUENCE</scope>
    <source>
        <strain evidence="1">STM</strain>
    </source>
</reference>
<dbReference type="AlphaFoldDB" id="A0A5J4PTL6"/>
<evidence type="ECO:0000313" key="1">
    <source>
        <dbReference type="EMBL" id="KAA6312059.1"/>
    </source>
</evidence>
<organism evidence="1">
    <name type="scientific">termite gut metagenome</name>
    <dbReference type="NCBI Taxonomy" id="433724"/>
    <lineage>
        <taxon>unclassified sequences</taxon>
        <taxon>metagenomes</taxon>
        <taxon>organismal metagenomes</taxon>
    </lineage>
</organism>
<gene>
    <name evidence="1" type="ORF">EZS27_036944</name>
</gene>
<proteinExistence type="predicted"/>